<evidence type="ECO:0000256" key="1">
    <source>
        <dbReference type="ARBA" id="ARBA00004651"/>
    </source>
</evidence>
<dbReference type="GO" id="GO:0055085">
    <property type="term" value="P:transmembrane transport"/>
    <property type="evidence" value="ECO:0007669"/>
    <property type="project" value="InterPro"/>
</dbReference>
<dbReference type="Gene3D" id="1.10.3720.10">
    <property type="entry name" value="MetI-like"/>
    <property type="match status" value="1"/>
</dbReference>
<dbReference type="InterPro" id="IPR035906">
    <property type="entry name" value="MetI-like_sf"/>
</dbReference>
<comment type="subcellular location">
    <subcellularLocation>
        <location evidence="1 7">Cell membrane</location>
        <topology evidence="1 7">Multi-pass membrane protein</topology>
    </subcellularLocation>
</comment>
<evidence type="ECO:0000256" key="5">
    <source>
        <dbReference type="ARBA" id="ARBA00022989"/>
    </source>
</evidence>
<name>A0A3N2C7V5_9MICO</name>
<dbReference type="AlphaFoldDB" id="A0A3N2C7V5"/>
<keyword evidence="5 7" id="KW-1133">Transmembrane helix</keyword>
<dbReference type="EMBL" id="RKHL01000001">
    <property type="protein sequence ID" value="ROR83557.1"/>
    <property type="molecule type" value="Genomic_DNA"/>
</dbReference>
<feature type="transmembrane region" description="Helical" evidence="7">
    <location>
        <begin position="38"/>
        <end position="60"/>
    </location>
</feature>
<evidence type="ECO:0000259" key="8">
    <source>
        <dbReference type="PROSITE" id="PS50928"/>
    </source>
</evidence>
<evidence type="ECO:0000256" key="2">
    <source>
        <dbReference type="ARBA" id="ARBA00022448"/>
    </source>
</evidence>
<dbReference type="RefSeq" id="WP_123539768.1">
    <property type="nucleotide sequence ID" value="NZ_FXAP01000002.1"/>
</dbReference>
<keyword evidence="6 7" id="KW-0472">Membrane</keyword>
<dbReference type="InterPro" id="IPR000515">
    <property type="entry name" value="MetI-like"/>
</dbReference>
<feature type="transmembrane region" description="Helical" evidence="7">
    <location>
        <begin position="111"/>
        <end position="135"/>
    </location>
</feature>
<keyword evidence="3" id="KW-1003">Cell membrane</keyword>
<dbReference type="CDD" id="cd06261">
    <property type="entry name" value="TM_PBP2"/>
    <property type="match status" value="1"/>
</dbReference>
<feature type="transmembrane region" description="Helical" evidence="7">
    <location>
        <begin position="175"/>
        <end position="196"/>
    </location>
</feature>
<evidence type="ECO:0000313" key="10">
    <source>
        <dbReference type="Proteomes" id="UP000266915"/>
    </source>
</evidence>
<dbReference type="PROSITE" id="PS50928">
    <property type="entry name" value="ABC_TM1"/>
    <property type="match status" value="1"/>
</dbReference>
<sequence length="314" mass="34259">MTTTARTAERAEEDRRARETVVRADRGRIRKPKESVSLVHKLGGILPTIVLLIAVLYFLLPMVWVVFAATKSTGELFSTSAFTFGSSLVDNMTDLFAYENGSFARWLGNSFIYSIGGALLSTAVSAAAGYALALYRFPGKKAVMVGLLAGVLLPTITLAIPQYMLFAQLNLTNTYWAVLIPISITPFGIYLSYVFARGSVPQELLEAARVDGSNEGRTFVSIGLPLLFPGLVTVFLLQFIGAWNNFLLPYIMQSKSELSPITVAMFLMLNRGGSEPVLYSVAIAGALIAVIPVVIFVLVLQRFWRLDLISGSLK</sequence>
<evidence type="ECO:0000256" key="4">
    <source>
        <dbReference type="ARBA" id="ARBA00022692"/>
    </source>
</evidence>
<proteinExistence type="inferred from homology"/>
<dbReference type="PANTHER" id="PTHR43744:SF12">
    <property type="entry name" value="ABC TRANSPORTER PERMEASE PROTEIN MG189-RELATED"/>
    <property type="match status" value="1"/>
</dbReference>
<keyword evidence="9" id="KW-0762">Sugar transport</keyword>
<evidence type="ECO:0000313" key="9">
    <source>
        <dbReference type="EMBL" id="ROR83557.1"/>
    </source>
</evidence>
<feature type="transmembrane region" description="Helical" evidence="7">
    <location>
        <begin position="217"/>
        <end position="240"/>
    </location>
</feature>
<reference evidence="9 10" key="1">
    <citation type="submission" date="2018-11" db="EMBL/GenBank/DDBJ databases">
        <title>Sequencing the genomes of 1000 actinobacteria strains.</title>
        <authorList>
            <person name="Klenk H.-P."/>
        </authorList>
    </citation>
    <scope>NUCLEOTIDE SEQUENCE [LARGE SCALE GENOMIC DNA]</scope>
    <source>
        <strain evidence="9 10">DSM 14012</strain>
    </source>
</reference>
<dbReference type="GO" id="GO:0005886">
    <property type="term" value="C:plasma membrane"/>
    <property type="evidence" value="ECO:0007669"/>
    <property type="project" value="UniProtKB-SubCell"/>
</dbReference>
<comment type="similarity">
    <text evidence="7">Belongs to the binding-protein-dependent transport system permease family.</text>
</comment>
<feature type="transmembrane region" description="Helical" evidence="7">
    <location>
        <begin position="142"/>
        <end position="163"/>
    </location>
</feature>
<evidence type="ECO:0000256" key="6">
    <source>
        <dbReference type="ARBA" id="ARBA00023136"/>
    </source>
</evidence>
<dbReference type="Pfam" id="PF00528">
    <property type="entry name" value="BPD_transp_1"/>
    <property type="match status" value="1"/>
</dbReference>
<feature type="domain" description="ABC transmembrane type-1" evidence="8">
    <location>
        <begin position="107"/>
        <end position="300"/>
    </location>
</feature>
<accession>A0A3N2C7V5</accession>
<dbReference type="PANTHER" id="PTHR43744">
    <property type="entry name" value="ABC TRANSPORTER PERMEASE PROTEIN MG189-RELATED-RELATED"/>
    <property type="match status" value="1"/>
</dbReference>
<keyword evidence="10" id="KW-1185">Reference proteome</keyword>
<evidence type="ECO:0000256" key="7">
    <source>
        <dbReference type="RuleBase" id="RU363032"/>
    </source>
</evidence>
<keyword evidence="4 7" id="KW-0812">Transmembrane</keyword>
<evidence type="ECO:0000256" key="3">
    <source>
        <dbReference type="ARBA" id="ARBA00022475"/>
    </source>
</evidence>
<feature type="transmembrane region" description="Helical" evidence="7">
    <location>
        <begin position="277"/>
        <end position="300"/>
    </location>
</feature>
<keyword evidence="2 7" id="KW-0813">Transport</keyword>
<protein>
    <submittedName>
        <fullName evidence="9">Multiple sugar transport system permease protein</fullName>
    </submittedName>
</protein>
<comment type="caution">
    <text evidence="9">The sequence shown here is derived from an EMBL/GenBank/DDBJ whole genome shotgun (WGS) entry which is preliminary data.</text>
</comment>
<dbReference type="SUPFAM" id="SSF161098">
    <property type="entry name" value="MetI-like"/>
    <property type="match status" value="1"/>
</dbReference>
<organism evidence="9 10">
    <name type="scientific">Plantibacter flavus</name>
    <dbReference type="NCBI Taxonomy" id="150123"/>
    <lineage>
        <taxon>Bacteria</taxon>
        <taxon>Bacillati</taxon>
        <taxon>Actinomycetota</taxon>
        <taxon>Actinomycetes</taxon>
        <taxon>Micrococcales</taxon>
        <taxon>Microbacteriaceae</taxon>
        <taxon>Plantibacter</taxon>
    </lineage>
</organism>
<gene>
    <name evidence="9" type="ORF">EDD42_3669</name>
</gene>
<dbReference type="Proteomes" id="UP000266915">
    <property type="component" value="Unassembled WGS sequence"/>
</dbReference>